<dbReference type="AlphaFoldDB" id="A0A7Y9XRX1"/>
<gene>
    <name evidence="2" type="ORF">FHR27_005046</name>
</gene>
<organism evidence="2 3">
    <name type="scientific">Phytopseudomonas flavescens</name>
    <dbReference type="NCBI Taxonomy" id="29435"/>
    <lineage>
        <taxon>Bacteria</taxon>
        <taxon>Pseudomonadati</taxon>
        <taxon>Pseudomonadota</taxon>
        <taxon>Gammaproteobacteria</taxon>
        <taxon>Pseudomonadales</taxon>
        <taxon>Pseudomonadaceae</taxon>
        <taxon>Phytopseudomonas</taxon>
    </lineage>
</organism>
<keyword evidence="3" id="KW-1185">Reference proteome</keyword>
<proteinExistence type="predicted"/>
<dbReference type="EMBL" id="JACBYV010000001">
    <property type="protein sequence ID" value="NYH76436.1"/>
    <property type="molecule type" value="Genomic_DNA"/>
</dbReference>
<accession>A0A7Y9XRX1</accession>
<feature type="signal peptide" evidence="1">
    <location>
        <begin position="1"/>
        <end position="20"/>
    </location>
</feature>
<sequence>MSIKGTLGALLIAPMLATLAGCLPQNTQSQGLLNNTQAANASGPCTPSTSDNLISTGRSLLSIANSVLETQQSFQGDSTTYAQRMQAAEKAQKVNQGNDVLNNVESMTAGLGASAPCTATATAAPAAASR</sequence>
<evidence type="ECO:0000313" key="2">
    <source>
        <dbReference type="EMBL" id="NYH76436.1"/>
    </source>
</evidence>
<name>A0A7Y9XRX1_9GAMM</name>
<dbReference type="PROSITE" id="PS51257">
    <property type="entry name" value="PROKAR_LIPOPROTEIN"/>
    <property type="match status" value="1"/>
</dbReference>
<reference evidence="2 3" key="1">
    <citation type="submission" date="2020-07" db="EMBL/GenBank/DDBJ databases">
        <title>Genomic analyses of the natural microbiome of Caenorhabditis elegans.</title>
        <authorList>
            <person name="Samuel B."/>
        </authorList>
    </citation>
    <scope>NUCLEOTIDE SEQUENCE [LARGE SCALE GENOMIC DNA]</scope>
    <source>
        <strain evidence="2 3">BIGb0408</strain>
    </source>
</reference>
<keyword evidence="1" id="KW-0732">Signal</keyword>
<feature type="chain" id="PRO_5031452840" description="Secreted protein" evidence="1">
    <location>
        <begin position="21"/>
        <end position="130"/>
    </location>
</feature>
<evidence type="ECO:0000313" key="3">
    <source>
        <dbReference type="Proteomes" id="UP000578688"/>
    </source>
</evidence>
<protein>
    <recommendedName>
        <fullName evidence="4">Secreted protein</fullName>
    </recommendedName>
</protein>
<dbReference type="RefSeq" id="WP_179539887.1">
    <property type="nucleotide sequence ID" value="NZ_JACBYV010000001.1"/>
</dbReference>
<dbReference type="Proteomes" id="UP000578688">
    <property type="component" value="Unassembled WGS sequence"/>
</dbReference>
<evidence type="ECO:0000256" key="1">
    <source>
        <dbReference type="SAM" id="SignalP"/>
    </source>
</evidence>
<evidence type="ECO:0008006" key="4">
    <source>
        <dbReference type="Google" id="ProtNLM"/>
    </source>
</evidence>
<comment type="caution">
    <text evidence="2">The sequence shown here is derived from an EMBL/GenBank/DDBJ whole genome shotgun (WGS) entry which is preliminary data.</text>
</comment>